<evidence type="ECO:0000256" key="14">
    <source>
        <dbReference type="ARBA" id="ARBA00026213"/>
    </source>
</evidence>
<dbReference type="PANTHER" id="PTHR11705:SF147">
    <property type="entry name" value="INACTIVE METALLOCARBOXYPEPTIDASE ECM14"/>
    <property type="match status" value="1"/>
</dbReference>
<dbReference type="GO" id="GO:0006508">
    <property type="term" value="P:proteolysis"/>
    <property type="evidence" value="ECO:0007669"/>
    <property type="project" value="InterPro"/>
</dbReference>
<dbReference type="GO" id="GO:0004181">
    <property type="term" value="F:metallocarboxypeptidase activity"/>
    <property type="evidence" value="ECO:0007669"/>
    <property type="project" value="InterPro"/>
</dbReference>
<evidence type="ECO:0000313" key="19">
    <source>
        <dbReference type="Proteomes" id="UP001140453"/>
    </source>
</evidence>
<evidence type="ECO:0000256" key="6">
    <source>
        <dbReference type="ARBA" id="ARBA00022554"/>
    </source>
</evidence>
<keyword evidence="5" id="KW-0964">Secreted</keyword>
<evidence type="ECO:0000256" key="1">
    <source>
        <dbReference type="ARBA" id="ARBA00001947"/>
    </source>
</evidence>
<evidence type="ECO:0000256" key="2">
    <source>
        <dbReference type="ARBA" id="ARBA00004116"/>
    </source>
</evidence>
<comment type="similarity">
    <text evidence="4 15">Belongs to the peptidase M14 family.</text>
</comment>
<dbReference type="CDD" id="cd03860">
    <property type="entry name" value="M14_CP_A-B_like"/>
    <property type="match status" value="1"/>
</dbReference>
<feature type="domain" description="Peptidase M14" evidence="17">
    <location>
        <begin position="186"/>
        <end position="507"/>
    </location>
</feature>
<comment type="caution">
    <text evidence="18">The sequence shown here is derived from an EMBL/GenBank/DDBJ whole genome shotgun (WGS) entry which is preliminary data.</text>
</comment>
<evidence type="ECO:0000256" key="10">
    <source>
        <dbReference type="ARBA" id="ARBA00023157"/>
    </source>
</evidence>
<evidence type="ECO:0000256" key="13">
    <source>
        <dbReference type="ARBA" id="ARBA00026187"/>
    </source>
</evidence>
<evidence type="ECO:0000256" key="3">
    <source>
        <dbReference type="ARBA" id="ARBA00004613"/>
    </source>
</evidence>
<dbReference type="AlphaFoldDB" id="A0A9W9CVV6"/>
<dbReference type="PANTHER" id="PTHR11705">
    <property type="entry name" value="PROTEASE FAMILY M14 CARBOXYPEPTIDASE A,B"/>
    <property type="match status" value="1"/>
</dbReference>
<dbReference type="Pfam" id="PF00246">
    <property type="entry name" value="Peptidase_M14"/>
    <property type="match status" value="1"/>
</dbReference>
<dbReference type="Gene3D" id="3.40.630.10">
    <property type="entry name" value="Zn peptidases"/>
    <property type="match status" value="1"/>
</dbReference>
<keyword evidence="8 16" id="KW-0732">Signal</keyword>
<dbReference type="PROSITE" id="PS52035">
    <property type="entry name" value="PEPTIDASE_M14"/>
    <property type="match status" value="1"/>
</dbReference>
<evidence type="ECO:0000256" key="5">
    <source>
        <dbReference type="ARBA" id="ARBA00022525"/>
    </source>
</evidence>
<keyword evidence="9" id="KW-0862">Zinc</keyword>
<feature type="chain" id="PRO_5040923736" description="Inactive metallocarboxypeptidase ECM14" evidence="16">
    <location>
        <begin position="25"/>
        <end position="547"/>
    </location>
</feature>
<dbReference type="OrthoDB" id="3626597at2759"/>
<comment type="subcellular location">
    <subcellularLocation>
        <location evidence="3">Secreted</location>
    </subcellularLocation>
    <subcellularLocation>
        <location evidence="2">Vacuole</location>
    </subcellularLocation>
</comment>
<dbReference type="GO" id="GO:0008270">
    <property type="term" value="F:zinc ion binding"/>
    <property type="evidence" value="ECO:0007669"/>
    <property type="project" value="InterPro"/>
</dbReference>
<evidence type="ECO:0000256" key="15">
    <source>
        <dbReference type="PROSITE-ProRule" id="PRU01379"/>
    </source>
</evidence>
<evidence type="ECO:0000256" key="11">
    <source>
        <dbReference type="ARBA" id="ARBA00023316"/>
    </source>
</evidence>
<evidence type="ECO:0000259" key="17">
    <source>
        <dbReference type="PROSITE" id="PS52035"/>
    </source>
</evidence>
<dbReference type="PROSITE" id="PS00132">
    <property type="entry name" value="CARBOXYPEPT_ZN_1"/>
    <property type="match status" value="1"/>
</dbReference>
<feature type="signal peptide" evidence="16">
    <location>
        <begin position="1"/>
        <end position="24"/>
    </location>
</feature>
<proteinExistence type="inferred from homology"/>
<dbReference type="GO" id="GO:0005773">
    <property type="term" value="C:vacuole"/>
    <property type="evidence" value="ECO:0007669"/>
    <property type="project" value="UniProtKB-SubCell"/>
</dbReference>
<keyword evidence="7" id="KW-0479">Metal-binding</keyword>
<keyword evidence="11" id="KW-0961">Cell wall biogenesis/degradation</keyword>
<evidence type="ECO:0000256" key="4">
    <source>
        <dbReference type="ARBA" id="ARBA00005988"/>
    </source>
</evidence>
<dbReference type="GO" id="GO:0071555">
    <property type="term" value="P:cell wall organization"/>
    <property type="evidence" value="ECO:0007669"/>
    <property type="project" value="UniProtKB-KW"/>
</dbReference>
<dbReference type="InterPro" id="IPR000834">
    <property type="entry name" value="Peptidase_M14"/>
</dbReference>
<dbReference type="SUPFAM" id="SSF53187">
    <property type="entry name" value="Zn-dependent exopeptidases"/>
    <property type="match status" value="1"/>
</dbReference>
<protein>
    <recommendedName>
        <fullName evidence="13">Inactive metallocarboxypeptidase ECM14</fullName>
    </recommendedName>
    <alternativeName>
        <fullName evidence="14">Inactive metallocarboxypeptidase ecm14</fullName>
    </alternativeName>
</protein>
<evidence type="ECO:0000256" key="12">
    <source>
        <dbReference type="ARBA" id="ARBA00025210"/>
    </source>
</evidence>
<keyword evidence="10" id="KW-1015">Disulfide bond</keyword>
<keyword evidence="19" id="KW-1185">Reference proteome</keyword>
<dbReference type="GO" id="GO:0005576">
    <property type="term" value="C:extracellular region"/>
    <property type="evidence" value="ECO:0007669"/>
    <property type="project" value="UniProtKB-SubCell"/>
</dbReference>
<accession>A0A9W9CVV6</accession>
<evidence type="ECO:0000256" key="16">
    <source>
        <dbReference type="SAM" id="SignalP"/>
    </source>
</evidence>
<name>A0A9W9CVV6_9PEZI</name>
<evidence type="ECO:0000256" key="8">
    <source>
        <dbReference type="ARBA" id="ARBA00022729"/>
    </source>
</evidence>
<comment type="cofactor">
    <cofactor evidence="1">
        <name>Zn(2+)</name>
        <dbReference type="ChEBI" id="CHEBI:29105"/>
    </cofactor>
</comment>
<evidence type="ECO:0000256" key="9">
    <source>
        <dbReference type="ARBA" id="ARBA00022833"/>
    </source>
</evidence>
<keyword evidence="6" id="KW-0926">Vacuole</keyword>
<dbReference type="EMBL" id="JAPEVB010000004">
    <property type="protein sequence ID" value="KAJ4389137.1"/>
    <property type="molecule type" value="Genomic_DNA"/>
</dbReference>
<organism evidence="18 19">
    <name type="scientific">Gnomoniopsis smithogilvyi</name>
    <dbReference type="NCBI Taxonomy" id="1191159"/>
    <lineage>
        <taxon>Eukaryota</taxon>
        <taxon>Fungi</taxon>
        <taxon>Dikarya</taxon>
        <taxon>Ascomycota</taxon>
        <taxon>Pezizomycotina</taxon>
        <taxon>Sordariomycetes</taxon>
        <taxon>Sordariomycetidae</taxon>
        <taxon>Diaporthales</taxon>
        <taxon>Gnomoniaceae</taxon>
        <taxon>Gnomoniopsis</taxon>
    </lineage>
</organism>
<comment type="caution">
    <text evidence="15">Lacks conserved residue(s) required for the propagation of feature annotation.</text>
</comment>
<dbReference type="Proteomes" id="UP001140453">
    <property type="component" value="Unassembled WGS sequence"/>
</dbReference>
<dbReference type="FunFam" id="3.40.630.10:FF:000060">
    <property type="entry name" value="Putative metallocarboxypeptidase ecm14"/>
    <property type="match status" value="1"/>
</dbReference>
<reference evidence="18" key="1">
    <citation type="submission" date="2022-10" db="EMBL/GenBank/DDBJ databases">
        <title>Tapping the CABI collections for fungal endophytes: first genome assemblies for Collariella, Neodidymelliopsis, Ascochyta clinopodiicola, Didymella pomorum, Didymosphaeria variabile, Neocosmospora piperis and Neocucurbitaria cava.</title>
        <authorList>
            <person name="Hill R."/>
        </authorList>
    </citation>
    <scope>NUCLEOTIDE SEQUENCE</scope>
    <source>
        <strain evidence="18">IMI 355082</strain>
    </source>
</reference>
<sequence>MQLPSSALLPLLLTAAPLLTLTSARPQARSSVLPILSWVRDSAIRIVFGGPSETNNEDPLTAADVYQMFSHEIIVRFNVTTVEEERALAKATEQIYLDVWSWGSLEGTVDLRIQKPRLRAFLELLPSSLHESWWVMIEDLPAAIWNSYPSTTPAQEQPRQDGTAIIVLNNPRRPGDGDEGLYFFRDYQPHNVVVRWMRLIEAMFPSFVRFTVIGQSYEGRDIPALTVSADSSLRDPLHPRKTLVIMGGSHAREWISTTTVNYLAWALITSYGKDKRITKFLEAYDIIFIPEMNPDGIEYTWDEDRLWRKSRQITRMPWCRGLDLDHAFGYEWDTWRNGHWNEPCSESYAGEEPWQSVEVSAFRDWAKREAETNNVDFVGLIDLHSYSQQILFPYAYSCDIEPPNLEKMEELALGLAKSIRLFSGETYSVKPACQGAVPDTRSGANGLRIEPSGGSAIDWFYHELGAHYSYQIKLRDTGSYGFLLPADQIIPTGEEMLNAITYLGDFLLGNDGIEHLYADEGAETQQAMFAVSEESEQIMELKRRKLK</sequence>
<comment type="function">
    <text evidence="12">Inactive carboxypeptidase that may play a role in cell wall organization and biogenesis.</text>
</comment>
<dbReference type="SMART" id="SM00631">
    <property type="entry name" value="Zn_pept"/>
    <property type="match status" value="1"/>
</dbReference>
<evidence type="ECO:0000256" key="7">
    <source>
        <dbReference type="ARBA" id="ARBA00022723"/>
    </source>
</evidence>
<evidence type="ECO:0000313" key="18">
    <source>
        <dbReference type="EMBL" id="KAJ4389137.1"/>
    </source>
</evidence>
<gene>
    <name evidence="18" type="primary">ECM14</name>
    <name evidence="18" type="ORF">N0V93_006599</name>
</gene>
<dbReference type="InterPro" id="IPR057246">
    <property type="entry name" value="CARBOXYPEPT_ZN_1"/>
</dbReference>
<dbReference type="PRINTS" id="PR00765">
    <property type="entry name" value="CRBOXYPTASEA"/>
</dbReference>